<dbReference type="SUPFAM" id="SSF48371">
    <property type="entry name" value="ARM repeat"/>
    <property type="match status" value="1"/>
</dbReference>
<dbReference type="InterPro" id="IPR016024">
    <property type="entry name" value="ARM-type_fold"/>
</dbReference>
<evidence type="ECO:0000313" key="9">
    <source>
        <dbReference type="Proteomes" id="UP000034350"/>
    </source>
</evidence>
<dbReference type="GeneID" id="36320175"/>
<comment type="similarity">
    <text evidence="1 5">Belongs to the importin alpha family.</text>
</comment>
<dbReference type="Pfam" id="PF00514">
    <property type="entry name" value="Arm"/>
    <property type="match status" value="2"/>
</dbReference>
<dbReference type="VEuPathDB" id="MicrosporidiaDB:G9O61_00g019520"/>
<name>A0A0F9WE45_9MICR</name>
<dbReference type="PANTHER" id="PTHR23316">
    <property type="entry name" value="IMPORTIN ALPHA"/>
    <property type="match status" value="1"/>
</dbReference>
<dbReference type="AlphaFoldDB" id="A0A0F9WE45"/>
<dbReference type="InterPro" id="IPR002652">
    <property type="entry name" value="Importin-a_IBB"/>
</dbReference>
<feature type="domain" description="IBB" evidence="7">
    <location>
        <begin position="1"/>
        <end position="48"/>
    </location>
</feature>
<dbReference type="InterPro" id="IPR011989">
    <property type="entry name" value="ARM-like"/>
</dbReference>
<accession>A0A0F9WE45</accession>
<dbReference type="Proteomes" id="UP000034350">
    <property type="component" value="Unassembled WGS sequence"/>
</dbReference>
<evidence type="ECO:0000256" key="5">
    <source>
        <dbReference type="PIRNR" id="PIRNR005673"/>
    </source>
</evidence>
<evidence type="ECO:0000256" key="3">
    <source>
        <dbReference type="ARBA" id="ARBA00022737"/>
    </source>
</evidence>
<dbReference type="Pfam" id="PF01749">
    <property type="entry name" value="IBB"/>
    <property type="match status" value="1"/>
</dbReference>
<dbReference type="EMBL" id="JPQZ01000034">
    <property type="protein sequence ID" value="KKO75060.1"/>
    <property type="molecule type" value="Genomic_DNA"/>
</dbReference>
<evidence type="ECO:0000259" key="7">
    <source>
        <dbReference type="PROSITE" id="PS51214"/>
    </source>
</evidence>
<dbReference type="OrthoDB" id="29145at2759"/>
<dbReference type="Gene3D" id="1.25.10.10">
    <property type="entry name" value="Leucine-rich Repeat Variant"/>
    <property type="match status" value="1"/>
</dbReference>
<dbReference type="VEuPathDB" id="MicrosporidiaDB:AAJ76_3400020182"/>
<dbReference type="GO" id="GO:0006606">
    <property type="term" value="P:protein import into nucleus"/>
    <property type="evidence" value="ECO:0007669"/>
    <property type="project" value="InterPro"/>
</dbReference>
<dbReference type="Pfam" id="PF16186">
    <property type="entry name" value="Arm_3"/>
    <property type="match status" value="1"/>
</dbReference>
<evidence type="ECO:0000313" key="8">
    <source>
        <dbReference type="EMBL" id="KKO75060.1"/>
    </source>
</evidence>
<evidence type="ECO:0000256" key="2">
    <source>
        <dbReference type="ARBA" id="ARBA00022448"/>
    </source>
</evidence>
<dbReference type="GO" id="GO:0005737">
    <property type="term" value="C:cytoplasm"/>
    <property type="evidence" value="ECO:0007669"/>
    <property type="project" value="InterPro"/>
</dbReference>
<sequence length="511" mass="57571">MGRSYMFDDRTKENRRKQREEAQVEIRQIKKEELLNKKRSLSLAVSQISNFNEMRNRLESNDLTILHQGTYEFRSLLSVEGSPPVQAVIDSGCLPRFVKILDRNFIISLNGPEDLIDKTRIEAAWVLTNIAAGTSDQTMAVLEAGALNPLVSMLYEPNETVIDQSVWALGNIAGDSEVARDSIIKTGALDVLIALLEKYHLQEGHIKLVRNMTWLLSNLNRGRNPPPNLSDMHKSLQILFKLINVRDPETVCDSFWALSYIVDVDCGCTDIVLGSNVMAKAYNCLEAYCCKLRNSTHDPEDARIGSMSISPIIRMLGNIATGNDNQTNAIIKLGFLDFFGILFYRIDNKKSQRLRKEICWTVSNVTAGPIEQVAVVVEGGIVPMLIDAMNAYEPFIRKEACWALSNALFYCSQKPEWVKIFIDNNLIDALISYLDIASNLVDMQSHILDCFLHILEGGRKYEKKFGSNIAAEKILETEAISRIENLQDVESIEVSDKAYKIIVEYFDGVES</sequence>
<evidence type="ECO:0000256" key="6">
    <source>
        <dbReference type="PROSITE-ProRule" id="PRU00259"/>
    </source>
</evidence>
<dbReference type="InterPro" id="IPR024931">
    <property type="entry name" value="Importin_alpha"/>
</dbReference>
<dbReference type="InterPro" id="IPR032413">
    <property type="entry name" value="Arm_3"/>
</dbReference>
<feature type="repeat" description="ARM" evidence="6">
    <location>
        <begin position="145"/>
        <end position="177"/>
    </location>
</feature>
<organism evidence="8 9">
    <name type="scientific">Vairimorpha ceranae</name>
    <dbReference type="NCBI Taxonomy" id="40302"/>
    <lineage>
        <taxon>Eukaryota</taxon>
        <taxon>Fungi</taxon>
        <taxon>Fungi incertae sedis</taxon>
        <taxon>Microsporidia</taxon>
        <taxon>Nosematidae</taxon>
        <taxon>Vairimorpha</taxon>
    </lineage>
</organism>
<keyword evidence="3" id="KW-0677">Repeat</keyword>
<dbReference type="GO" id="GO:0061608">
    <property type="term" value="F:nuclear import signal receptor activity"/>
    <property type="evidence" value="ECO:0007669"/>
    <property type="project" value="InterPro"/>
</dbReference>
<keyword evidence="4 5" id="KW-0653">Protein transport</keyword>
<keyword evidence="2 5" id="KW-0813">Transport</keyword>
<dbReference type="PIRSF" id="PIRSF005673">
    <property type="entry name" value="Importin_alpha"/>
    <property type="match status" value="1"/>
</dbReference>
<comment type="caution">
    <text evidence="8">The sequence shown here is derived from an EMBL/GenBank/DDBJ whole genome shotgun (WGS) entry which is preliminary data.</text>
</comment>
<dbReference type="PROSITE" id="PS51214">
    <property type="entry name" value="IBB"/>
    <property type="match status" value="1"/>
</dbReference>
<protein>
    <recommendedName>
        <fullName evidence="5">Importin subunit alpha</fullName>
    </recommendedName>
</protein>
<keyword evidence="9" id="KW-1185">Reference proteome</keyword>
<dbReference type="PROSITE" id="PS50176">
    <property type="entry name" value="ARM_REPEAT"/>
    <property type="match status" value="1"/>
</dbReference>
<dbReference type="SMART" id="SM00185">
    <property type="entry name" value="ARM"/>
    <property type="match status" value="6"/>
</dbReference>
<gene>
    <name evidence="8" type="ORF">AAJ76_3400020182</name>
</gene>
<proteinExistence type="inferred from homology"/>
<reference evidence="8 9" key="1">
    <citation type="journal article" date="2015" name="Environ. Microbiol.">
        <title>Genome analyses suggest the presence of polyploidy and recent human-driven expansions in eight global populations of the honeybee pathogen Nosema ceranae.</title>
        <authorList>
            <person name="Pelin A."/>
            <person name="Selman M."/>
            <person name="Aris-Brosou S."/>
            <person name="Farinelli L."/>
            <person name="Corradi N."/>
        </authorList>
    </citation>
    <scope>NUCLEOTIDE SEQUENCE [LARGE SCALE GENOMIC DNA]</scope>
    <source>
        <strain evidence="8 9">PA08 1199</strain>
    </source>
</reference>
<evidence type="ECO:0000256" key="1">
    <source>
        <dbReference type="ARBA" id="ARBA00010394"/>
    </source>
</evidence>
<evidence type="ECO:0000256" key="4">
    <source>
        <dbReference type="ARBA" id="ARBA00022927"/>
    </source>
</evidence>
<dbReference type="InterPro" id="IPR000225">
    <property type="entry name" value="Armadillo"/>
</dbReference>
<dbReference type="RefSeq" id="XP_024330802.1">
    <property type="nucleotide sequence ID" value="XM_024475240.1"/>
</dbReference>
<dbReference type="VEuPathDB" id="MicrosporidiaDB:NCER_100399"/>